<evidence type="ECO:0000256" key="2">
    <source>
        <dbReference type="SAM" id="MobiDB-lite"/>
    </source>
</evidence>
<gene>
    <name evidence="3" type="ORF">HAX54_009874</name>
</gene>
<comment type="caution">
    <text evidence="3">The sequence shown here is derived from an EMBL/GenBank/DDBJ whole genome shotgun (WGS) entry which is preliminary data.</text>
</comment>
<reference evidence="3 4" key="1">
    <citation type="journal article" date="2021" name="BMC Genomics">
        <title>Datura genome reveals duplications of psychoactive alkaloid biosynthetic genes and high mutation rate following tissue culture.</title>
        <authorList>
            <person name="Rajewski A."/>
            <person name="Carter-House D."/>
            <person name="Stajich J."/>
            <person name="Litt A."/>
        </authorList>
    </citation>
    <scope>NUCLEOTIDE SEQUENCE [LARGE SCALE GENOMIC DNA]</scope>
    <source>
        <strain evidence="3">AR-01</strain>
    </source>
</reference>
<feature type="coiled-coil region" evidence="1">
    <location>
        <begin position="47"/>
        <end position="85"/>
    </location>
</feature>
<proteinExistence type="predicted"/>
<protein>
    <submittedName>
        <fullName evidence="3">Uncharacterized protein</fullName>
    </submittedName>
</protein>
<evidence type="ECO:0000313" key="3">
    <source>
        <dbReference type="EMBL" id="MCD7470194.1"/>
    </source>
</evidence>
<evidence type="ECO:0000256" key="1">
    <source>
        <dbReference type="SAM" id="Coils"/>
    </source>
</evidence>
<evidence type="ECO:0000313" key="4">
    <source>
        <dbReference type="Proteomes" id="UP000823775"/>
    </source>
</evidence>
<accession>A0ABS8TH66</accession>
<dbReference type="Proteomes" id="UP000823775">
    <property type="component" value="Unassembled WGS sequence"/>
</dbReference>
<sequence length="150" mass="17108">PVEVETVTTAKGPGRGDQGSKKEEEAEMVLLKAAQTSKETIGEPGVVLDLQRENAQLKTENTALRKQLEDLMQQMLQDQRASNERIDKRNKDEQFICLDVRRNVELLWAVRKRKMERWKLCLEGTKWGSGSQEECGHVFVIVKKGKIDEA</sequence>
<organism evidence="3 4">
    <name type="scientific">Datura stramonium</name>
    <name type="common">Jimsonweed</name>
    <name type="synonym">Common thornapple</name>
    <dbReference type="NCBI Taxonomy" id="4076"/>
    <lineage>
        <taxon>Eukaryota</taxon>
        <taxon>Viridiplantae</taxon>
        <taxon>Streptophyta</taxon>
        <taxon>Embryophyta</taxon>
        <taxon>Tracheophyta</taxon>
        <taxon>Spermatophyta</taxon>
        <taxon>Magnoliopsida</taxon>
        <taxon>eudicotyledons</taxon>
        <taxon>Gunneridae</taxon>
        <taxon>Pentapetalae</taxon>
        <taxon>asterids</taxon>
        <taxon>lamiids</taxon>
        <taxon>Solanales</taxon>
        <taxon>Solanaceae</taxon>
        <taxon>Solanoideae</taxon>
        <taxon>Datureae</taxon>
        <taxon>Datura</taxon>
    </lineage>
</organism>
<feature type="non-terminal residue" evidence="3">
    <location>
        <position position="1"/>
    </location>
</feature>
<feature type="region of interest" description="Disordered" evidence="2">
    <location>
        <begin position="1"/>
        <end position="25"/>
    </location>
</feature>
<name>A0ABS8TH66_DATST</name>
<dbReference type="EMBL" id="JACEIK010001538">
    <property type="protein sequence ID" value="MCD7470194.1"/>
    <property type="molecule type" value="Genomic_DNA"/>
</dbReference>
<keyword evidence="4" id="KW-1185">Reference proteome</keyword>
<keyword evidence="1" id="KW-0175">Coiled coil</keyword>